<accession>A0A1W6YXI4</accession>
<gene>
    <name evidence="2" type="ORF">CAL13_04910</name>
</gene>
<keyword evidence="3" id="KW-1185">Reference proteome</keyword>
<dbReference type="InterPro" id="IPR025870">
    <property type="entry name" value="Glyoxalase-like_dom"/>
</dbReference>
<protein>
    <recommendedName>
        <fullName evidence="1">Glyoxalase-like domain-containing protein</fullName>
    </recommendedName>
</protein>
<name>A0A1W6YXI4_9BORD</name>
<evidence type="ECO:0000259" key="1">
    <source>
        <dbReference type="Pfam" id="PF13468"/>
    </source>
</evidence>
<evidence type="ECO:0000313" key="2">
    <source>
        <dbReference type="EMBL" id="ARP85619.1"/>
    </source>
</evidence>
<dbReference type="PANTHER" id="PTHR40265">
    <property type="entry name" value="BLL2707 PROTEIN"/>
    <property type="match status" value="1"/>
</dbReference>
<reference evidence="2 3" key="1">
    <citation type="submission" date="2017-05" db="EMBL/GenBank/DDBJ databases">
        <title>Complete and WGS of Bordetella genogroups.</title>
        <authorList>
            <person name="Spilker T."/>
            <person name="LiPuma J."/>
        </authorList>
    </citation>
    <scope>NUCLEOTIDE SEQUENCE [LARGE SCALE GENOMIC DNA]</scope>
    <source>
        <strain evidence="2 3">AU17164</strain>
    </source>
</reference>
<dbReference type="EMBL" id="CP021109">
    <property type="protein sequence ID" value="ARP85619.1"/>
    <property type="molecule type" value="Genomic_DNA"/>
</dbReference>
<dbReference type="AlphaFoldDB" id="A0A1W6YXI4"/>
<dbReference type="Gene3D" id="3.10.180.10">
    <property type="entry name" value="2,3-Dihydroxybiphenyl 1,2-Dioxygenase, domain 1"/>
    <property type="match status" value="1"/>
</dbReference>
<dbReference type="InterPro" id="IPR029068">
    <property type="entry name" value="Glyas_Bleomycin-R_OHBP_Dase"/>
</dbReference>
<dbReference type="Pfam" id="PF13468">
    <property type="entry name" value="Glyoxalase_3"/>
    <property type="match status" value="1"/>
</dbReference>
<organism evidence="2 3">
    <name type="scientific">Bordetella genomosp. 9</name>
    <dbReference type="NCBI Taxonomy" id="1416803"/>
    <lineage>
        <taxon>Bacteria</taxon>
        <taxon>Pseudomonadati</taxon>
        <taxon>Pseudomonadota</taxon>
        <taxon>Betaproteobacteria</taxon>
        <taxon>Burkholderiales</taxon>
        <taxon>Alcaligenaceae</taxon>
        <taxon>Bordetella</taxon>
    </lineage>
</organism>
<dbReference type="RefSeq" id="WP_086071690.1">
    <property type="nucleotide sequence ID" value="NZ_CP021109.1"/>
</dbReference>
<sequence>MKEAGNAAELDHAVIMVRDRLEEAAPHFTGQGYTLSETALHNLGSWNRLMVLEHAYIELLGWPPGKPPARKEIADSPLGLEALVLRTDDAQATYERLRAAGYAVNPVQVLTRPANVNGQTVEARFHTVRFAEQPIPGMRLYFCRHLTPECVWQPGLMHHANGVRALVEVAARAPNPASVAAVFASLADSAALPAADGSWVVPLGHARLRIDQGAPETANSLVSLTVQDAHGQRHLLDTGF</sequence>
<dbReference type="PANTHER" id="PTHR40265:SF1">
    <property type="entry name" value="GLYOXALASE-LIKE DOMAIN-CONTAINING PROTEIN"/>
    <property type="match status" value="1"/>
</dbReference>
<proteinExistence type="predicted"/>
<evidence type="ECO:0000313" key="3">
    <source>
        <dbReference type="Proteomes" id="UP000194139"/>
    </source>
</evidence>
<dbReference type="Proteomes" id="UP000194139">
    <property type="component" value="Chromosome"/>
</dbReference>
<dbReference type="SUPFAM" id="SSF54593">
    <property type="entry name" value="Glyoxalase/Bleomycin resistance protein/Dihydroxybiphenyl dioxygenase"/>
    <property type="match status" value="1"/>
</dbReference>
<feature type="domain" description="Glyoxalase-like" evidence="1">
    <location>
        <begin position="10"/>
        <end position="186"/>
    </location>
</feature>